<comment type="catalytic activity">
    <reaction evidence="3">
        <text>uridine(65) in tRNA = pseudouridine(65) in tRNA</text>
        <dbReference type="Rhea" id="RHEA:42536"/>
        <dbReference type="Rhea" id="RHEA-COMP:10103"/>
        <dbReference type="Rhea" id="RHEA-COMP:10104"/>
        <dbReference type="ChEBI" id="CHEBI:65314"/>
        <dbReference type="ChEBI" id="CHEBI:65315"/>
        <dbReference type="EC" id="5.4.99.26"/>
    </reaction>
</comment>
<dbReference type="GO" id="GO:0000455">
    <property type="term" value="P:enzyme-directed rRNA pseudouridine synthesis"/>
    <property type="evidence" value="ECO:0007669"/>
    <property type="project" value="TreeGrafter"/>
</dbReference>
<dbReference type="GO" id="GO:0003723">
    <property type="term" value="F:RNA binding"/>
    <property type="evidence" value="ECO:0007669"/>
    <property type="project" value="InterPro"/>
</dbReference>
<dbReference type="Pfam" id="PF00849">
    <property type="entry name" value="PseudoU_synth_2"/>
    <property type="match status" value="1"/>
</dbReference>
<protein>
    <recommendedName>
        <fullName evidence="6">tRNA pseudouridine synthase C</fullName>
        <ecNumber evidence="5">5.4.99.26</ecNumber>
    </recommendedName>
    <alternativeName>
        <fullName evidence="8">tRNA pseudouridine(65) synthase</fullName>
    </alternativeName>
    <alternativeName>
        <fullName evidence="9">tRNA pseudouridylate synthase C</fullName>
    </alternativeName>
    <alternativeName>
        <fullName evidence="7">tRNA-uridine isomerase C</fullName>
    </alternativeName>
</protein>
<evidence type="ECO:0000256" key="8">
    <source>
        <dbReference type="ARBA" id="ARBA00041975"/>
    </source>
</evidence>
<evidence type="ECO:0000259" key="10">
    <source>
        <dbReference type="Pfam" id="PF00849"/>
    </source>
</evidence>
<evidence type="ECO:0000256" key="2">
    <source>
        <dbReference type="ARBA" id="ARBA00023235"/>
    </source>
</evidence>
<evidence type="ECO:0000256" key="4">
    <source>
        <dbReference type="ARBA" id="ARBA00037670"/>
    </source>
</evidence>
<evidence type="ECO:0000313" key="11">
    <source>
        <dbReference type="EMBL" id="MBB5185837.1"/>
    </source>
</evidence>
<dbReference type="InterPro" id="IPR006145">
    <property type="entry name" value="PsdUridine_synth_RsuA/RluA"/>
</dbReference>
<organism evidence="11 12">
    <name type="scientific">Zhongshania antarctica</name>
    <dbReference type="NCBI Taxonomy" id="641702"/>
    <lineage>
        <taxon>Bacteria</taxon>
        <taxon>Pseudomonadati</taxon>
        <taxon>Pseudomonadota</taxon>
        <taxon>Gammaproteobacteria</taxon>
        <taxon>Cellvibrionales</taxon>
        <taxon>Spongiibacteraceae</taxon>
        <taxon>Zhongshania</taxon>
    </lineage>
</organism>
<dbReference type="Proteomes" id="UP000536640">
    <property type="component" value="Unassembled WGS sequence"/>
</dbReference>
<evidence type="ECO:0000313" key="12">
    <source>
        <dbReference type="Proteomes" id="UP000536640"/>
    </source>
</evidence>
<dbReference type="InterPro" id="IPR006224">
    <property type="entry name" value="PsdUridine_synth_RluA-like_CS"/>
</dbReference>
<accession>A0A840QZF9</accession>
<dbReference type="InterPro" id="IPR050188">
    <property type="entry name" value="RluA_PseudoU_synthase"/>
</dbReference>
<dbReference type="PANTHER" id="PTHR21600:SF56">
    <property type="entry name" value="TRNA PSEUDOURIDINE SYNTHASE C"/>
    <property type="match status" value="1"/>
</dbReference>
<dbReference type="NCBIfam" id="NF008321">
    <property type="entry name" value="PRK11112.1"/>
    <property type="match status" value="1"/>
</dbReference>
<name>A0A840QZF9_9GAMM</name>
<proteinExistence type="predicted"/>
<dbReference type="PANTHER" id="PTHR21600">
    <property type="entry name" value="MITOCHONDRIAL RNA PSEUDOURIDINE SYNTHASE"/>
    <property type="match status" value="1"/>
</dbReference>
<comment type="function">
    <text evidence="4">Responsible for synthesis of pseudouridine from uracil-65 in transfer RNAs.</text>
</comment>
<reference evidence="11 12" key="1">
    <citation type="submission" date="2020-08" db="EMBL/GenBank/DDBJ databases">
        <title>Genomic Encyclopedia of Type Strains, Phase IV (KMG-IV): sequencing the most valuable type-strain genomes for metagenomic binning, comparative biology and taxonomic classification.</title>
        <authorList>
            <person name="Goeker M."/>
        </authorList>
    </citation>
    <scope>NUCLEOTIDE SEQUENCE [LARGE SCALE GENOMIC DNA]</scope>
    <source>
        <strain evidence="11 12">DSM 25701</strain>
    </source>
</reference>
<dbReference type="EC" id="5.4.99.26" evidence="5"/>
<keyword evidence="1" id="KW-0819">tRNA processing</keyword>
<comment type="caution">
    <text evidence="11">The sequence shown here is derived from an EMBL/GenBank/DDBJ whole genome shotgun (WGS) entry which is preliminary data.</text>
</comment>
<gene>
    <name evidence="11" type="ORF">HNQ57_000096</name>
</gene>
<evidence type="ECO:0000256" key="7">
    <source>
        <dbReference type="ARBA" id="ARBA00041803"/>
    </source>
</evidence>
<keyword evidence="2 11" id="KW-0413">Isomerase</keyword>
<dbReference type="PROSITE" id="PS01129">
    <property type="entry name" value="PSI_RLU"/>
    <property type="match status" value="1"/>
</dbReference>
<dbReference type="InterPro" id="IPR020103">
    <property type="entry name" value="PsdUridine_synth_cat_dom_sf"/>
</dbReference>
<feature type="domain" description="Pseudouridine synthase RsuA/RluA-like" evidence="10">
    <location>
        <begin position="16"/>
        <end position="174"/>
    </location>
</feature>
<evidence type="ECO:0000256" key="9">
    <source>
        <dbReference type="ARBA" id="ARBA00043049"/>
    </source>
</evidence>
<dbReference type="GO" id="GO:0160149">
    <property type="term" value="F:tRNA pseudouridine(65) synthase activity"/>
    <property type="evidence" value="ECO:0007669"/>
    <property type="project" value="UniProtKB-EC"/>
</dbReference>
<keyword evidence="12" id="KW-1185">Reference proteome</keyword>
<dbReference type="RefSeq" id="WP_184460679.1">
    <property type="nucleotide sequence ID" value="NZ_JACHHW010000001.1"/>
</dbReference>
<evidence type="ECO:0000256" key="5">
    <source>
        <dbReference type="ARBA" id="ARBA00038943"/>
    </source>
</evidence>
<dbReference type="EMBL" id="JACHHW010000001">
    <property type="protein sequence ID" value="MBB5185837.1"/>
    <property type="molecule type" value="Genomic_DNA"/>
</dbReference>
<dbReference type="AlphaFoldDB" id="A0A840QZF9"/>
<dbReference type="SUPFAM" id="SSF55120">
    <property type="entry name" value="Pseudouridine synthase"/>
    <property type="match status" value="1"/>
</dbReference>
<dbReference type="Gene3D" id="3.30.2350.10">
    <property type="entry name" value="Pseudouridine synthase"/>
    <property type="match status" value="1"/>
</dbReference>
<evidence type="ECO:0000256" key="1">
    <source>
        <dbReference type="ARBA" id="ARBA00022694"/>
    </source>
</evidence>
<sequence length="256" mass="29567">MSTSPETLSILYQDENIVAINKPTGLLVHRSPIDRHETRFAIQMLRDQIGQYVYPAHRLDKPTSGVLLFALNSDIANQLAQAFQAHEVEKSYLAVLRGYCPDAGHIDYPLTEEPDKRIARSKPAAPQDAVTNFRRLATYELDAHIETYPQSRYSLVLAQPMTGRRHQLRRHFKHISHPIIGDAKHGRGRHNRYFAEQLDCPRLLLHALQLRFIHPLSKQEIQLQAPLDHHFTGLIKRFSWEDSFTTEWQAEKVTKL</sequence>
<evidence type="ECO:0000256" key="6">
    <source>
        <dbReference type="ARBA" id="ARBA00040675"/>
    </source>
</evidence>
<evidence type="ECO:0000256" key="3">
    <source>
        <dbReference type="ARBA" id="ARBA00036607"/>
    </source>
</evidence>
<dbReference type="GO" id="GO:0008033">
    <property type="term" value="P:tRNA processing"/>
    <property type="evidence" value="ECO:0007669"/>
    <property type="project" value="UniProtKB-KW"/>
</dbReference>